<protein>
    <recommendedName>
        <fullName evidence="1">Thiopeptide-type bacteriocin biosynthesis domain-containing protein</fullName>
    </recommendedName>
</protein>
<evidence type="ECO:0000259" key="1">
    <source>
        <dbReference type="Pfam" id="PF14028"/>
    </source>
</evidence>
<proteinExistence type="predicted"/>
<gene>
    <name evidence="2" type="ORF">SALB_01589</name>
</gene>
<accession>A0A401QU33</accession>
<dbReference type="RefSeq" id="WP_020930401.1">
    <property type="nucleotide sequence ID" value="NZ_BHXC01000006.1"/>
</dbReference>
<dbReference type="Proteomes" id="UP000288351">
    <property type="component" value="Unassembled WGS sequence"/>
</dbReference>
<evidence type="ECO:0000313" key="3">
    <source>
        <dbReference type="Proteomes" id="UP000288351"/>
    </source>
</evidence>
<reference evidence="2 3" key="1">
    <citation type="journal article" date="2019" name="Microbiol. Resour. Announc.">
        <title>Draft Genome Sequence of the Most Traditional epsilon-Poly-l-Lysine Producer, Streptomyces albulus NBRC14147.</title>
        <authorList>
            <person name="Yamanaka K."/>
            <person name="Hamano Y."/>
        </authorList>
    </citation>
    <scope>NUCLEOTIDE SEQUENCE [LARGE SCALE GENOMIC DNA]</scope>
    <source>
        <strain evidence="2 3">NBRC 14147</strain>
    </source>
</reference>
<feature type="domain" description="Thiopeptide-type bacteriocin biosynthesis" evidence="1">
    <location>
        <begin position="72"/>
        <end position="320"/>
    </location>
</feature>
<name>A0A401QU33_STRNR</name>
<dbReference type="Pfam" id="PF14028">
    <property type="entry name" value="Lant_dehydr_C"/>
    <property type="match status" value="1"/>
</dbReference>
<evidence type="ECO:0000313" key="2">
    <source>
        <dbReference type="EMBL" id="GCB88916.1"/>
    </source>
</evidence>
<dbReference type="EMBL" id="BHXC01000006">
    <property type="protein sequence ID" value="GCB88916.1"/>
    <property type="molecule type" value="Genomic_DNA"/>
</dbReference>
<organism evidence="2 3">
    <name type="scientific">Streptomyces noursei</name>
    <name type="common">Streptomyces albulus</name>
    <dbReference type="NCBI Taxonomy" id="1971"/>
    <lineage>
        <taxon>Bacteria</taxon>
        <taxon>Bacillati</taxon>
        <taxon>Actinomycetota</taxon>
        <taxon>Actinomycetes</taxon>
        <taxon>Kitasatosporales</taxon>
        <taxon>Streptomycetaceae</taxon>
        <taxon>Streptomyces</taxon>
    </lineage>
</organism>
<dbReference type="NCBIfam" id="TIGR03891">
    <property type="entry name" value="thiopep_ocin"/>
    <property type="match status" value="1"/>
</dbReference>
<dbReference type="AlphaFoldDB" id="A0A401QU33"/>
<sequence>MLMVTDLLADCLRNAGALEISALPACADASELPAARTAFLAAGLAAVRQRTAGTSWVQFNLAPAPDGHLRAYDWLGTVARELLDTGRARNFFFMHKEPGLRVRFEAPDGEREPLRAELARHFVERGGWRQPPSGAVYEPEQYLFGGRASMPYVHRLFTHDSLAWLDHHARHPCPEGEATAWRRSLFMLREVFAGLGVVGWEHRGVWDVVREDTGRRLTTAARDGHGPGGGAAWRRAAEGIREFWTRPGERMLASFPEEQRASLAERAAALGEAARRWRTGYFESGAATTGPRRAAAYAVVFHWNRARMSFARQCLLAEALADDGEAR</sequence>
<comment type="caution">
    <text evidence="2">The sequence shown here is derived from an EMBL/GenBank/DDBJ whole genome shotgun (WGS) entry which is preliminary data.</text>
</comment>
<dbReference type="InterPro" id="IPR023809">
    <property type="entry name" value="Thiopep_bacteriocin_synth_dom"/>
</dbReference>